<dbReference type="SUPFAM" id="SSF54631">
    <property type="entry name" value="CBS-domain pair"/>
    <property type="match status" value="1"/>
</dbReference>
<organism evidence="2 3">
    <name type="scientific">Actinophytocola algeriensis</name>
    <dbReference type="NCBI Taxonomy" id="1768010"/>
    <lineage>
        <taxon>Bacteria</taxon>
        <taxon>Bacillati</taxon>
        <taxon>Actinomycetota</taxon>
        <taxon>Actinomycetes</taxon>
        <taxon>Pseudonocardiales</taxon>
        <taxon>Pseudonocardiaceae</taxon>
    </lineage>
</organism>
<proteinExistence type="predicted"/>
<dbReference type="RefSeq" id="WP_184812877.1">
    <property type="nucleotide sequence ID" value="NZ_JACHJQ010000005.1"/>
</dbReference>
<reference evidence="2 3" key="1">
    <citation type="submission" date="2020-08" db="EMBL/GenBank/DDBJ databases">
        <title>Genomic Encyclopedia of Type Strains, Phase III (KMG-III): the genomes of soil and plant-associated and newly described type strains.</title>
        <authorList>
            <person name="Whitman W."/>
        </authorList>
    </citation>
    <scope>NUCLEOTIDE SEQUENCE [LARGE SCALE GENOMIC DNA]</scope>
    <source>
        <strain evidence="2 3">CECT 8960</strain>
    </source>
</reference>
<feature type="domain" description="CBS" evidence="1">
    <location>
        <begin position="96"/>
        <end position="147"/>
    </location>
</feature>
<accession>A0A7W7VFV3</accession>
<dbReference type="InterPro" id="IPR000644">
    <property type="entry name" value="CBS_dom"/>
</dbReference>
<gene>
    <name evidence="2" type="ORF">FHR82_005025</name>
</gene>
<dbReference type="InterPro" id="IPR046342">
    <property type="entry name" value="CBS_dom_sf"/>
</dbReference>
<dbReference type="Gene3D" id="3.10.580.10">
    <property type="entry name" value="CBS-domain"/>
    <property type="match status" value="1"/>
</dbReference>
<evidence type="ECO:0000313" key="2">
    <source>
        <dbReference type="EMBL" id="MBB4908772.1"/>
    </source>
</evidence>
<comment type="caution">
    <text evidence="2">The sequence shown here is derived from an EMBL/GenBank/DDBJ whole genome shotgun (WGS) entry which is preliminary data.</text>
</comment>
<evidence type="ECO:0000313" key="3">
    <source>
        <dbReference type="Proteomes" id="UP000520767"/>
    </source>
</evidence>
<protein>
    <submittedName>
        <fullName evidence="2">CBS domain-containing protein</fullName>
    </submittedName>
</protein>
<sequence>MRASDVVQTLPVARLGDAVLPAMRTVTRRDLPGLVVVDEQDQVVACVSLTDLIGLVLPRYLRDSGPCLARTFDEAHADRIAESLLGAAVRDVVGEAAERIPVVRADATLVELAETMSRQRCALVMVEQRETGMLGVVTARRLLEVLVDAAVDETPR</sequence>
<evidence type="ECO:0000259" key="1">
    <source>
        <dbReference type="Pfam" id="PF00571"/>
    </source>
</evidence>
<dbReference type="Proteomes" id="UP000520767">
    <property type="component" value="Unassembled WGS sequence"/>
</dbReference>
<keyword evidence="3" id="KW-1185">Reference proteome</keyword>
<name>A0A7W7VFV3_9PSEU</name>
<dbReference type="EMBL" id="JACHJQ010000005">
    <property type="protein sequence ID" value="MBB4908772.1"/>
    <property type="molecule type" value="Genomic_DNA"/>
</dbReference>
<dbReference type="Pfam" id="PF00571">
    <property type="entry name" value="CBS"/>
    <property type="match status" value="1"/>
</dbReference>
<dbReference type="AlphaFoldDB" id="A0A7W7VFV3"/>